<accession>A0A0C2MP92</accession>
<comment type="caution">
    <text evidence="1">The sequence shown here is derived from an EMBL/GenBank/DDBJ whole genome shotgun (WGS) entry which is preliminary data.</text>
</comment>
<organism evidence="1 2">
    <name type="scientific">Thelohanellus kitauei</name>
    <name type="common">Myxosporean</name>
    <dbReference type="NCBI Taxonomy" id="669202"/>
    <lineage>
        <taxon>Eukaryota</taxon>
        <taxon>Metazoa</taxon>
        <taxon>Cnidaria</taxon>
        <taxon>Myxozoa</taxon>
        <taxon>Myxosporea</taxon>
        <taxon>Bivalvulida</taxon>
        <taxon>Platysporina</taxon>
        <taxon>Myxobolidae</taxon>
        <taxon>Thelohanellus</taxon>
    </lineage>
</organism>
<proteinExistence type="predicted"/>
<sequence length="149" mass="17733">MNHLSHERQQLINNLEIIKAHEKQMKISLQVHGHLNNHVSYLEENKLNRACEEILEIAKIFTENDFQGIEILKDEYAEKRLNFIGYLNKCWVDSFEFICNENPKGLTKDFSCFKFYNNLPFNLIEVIDCMQKLGIFRDTIITFCKIFVR</sequence>
<keyword evidence="2" id="KW-1185">Reference proteome</keyword>
<dbReference type="EMBL" id="JWZT01003604">
    <property type="protein sequence ID" value="KII66160.1"/>
    <property type="molecule type" value="Genomic_DNA"/>
</dbReference>
<gene>
    <name evidence="1" type="ORF">RF11_11982</name>
</gene>
<reference evidence="1 2" key="1">
    <citation type="journal article" date="2014" name="Genome Biol. Evol.">
        <title>The genome of the myxosporean Thelohanellus kitauei shows adaptations to nutrient acquisition within its fish host.</title>
        <authorList>
            <person name="Yang Y."/>
            <person name="Xiong J."/>
            <person name="Zhou Z."/>
            <person name="Huo F."/>
            <person name="Miao W."/>
            <person name="Ran C."/>
            <person name="Liu Y."/>
            <person name="Zhang J."/>
            <person name="Feng J."/>
            <person name="Wang M."/>
            <person name="Wang M."/>
            <person name="Wang L."/>
            <person name="Yao B."/>
        </authorList>
    </citation>
    <scope>NUCLEOTIDE SEQUENCE [LARGE SCALE GENOMIC DNA]</scope>
    <source>
        <strain evidence="1">Wuqing</strain>
    </source>
</reference>
<dbReference type="AlphaFoldDB" id="A0A0C2MP92"/>
<name>A0A0C2MP92_THEKT</name>
<evidence type="ECO:0000313" key="1">
    <source>
        <dbReference type="EMBL" id="KII66160.1"/>
    </source>
</evidence>
<protein>
    <submittedName>
        <fullName evidence="1">Uncharacterized protein</fullName>
    </submittedName>
</protein>
<dbReference type="Proteomes" id="UP000031668">
    <property type="component" value="Unassembled WGS sequence"/>
</dbReference>
<evidence type="ECO:0000313" key="2">
    <source>
        <dbReference type="Proteomes" id="UP000031668"/>
    </source>
</evidence>